<dbReference type="Proteomes" id="UP000828941">
    <property type="component" value="Chromosome 14"/>
</dbReference>
<name>A0ACB9KH25_BAUVA</name>
<accession>A0ACB9KH25</accession>
<gene>
    <name evidence="1" type="ORF">L6164_036465</name>
</gene>
<sequence>MVNMTKAIIFLWGIALLFCSIINVSRSLPAPGNDVKVIDVRKYYHKPTQEEIEYDDEYVPGSYHDAFAEAWDVACRKTTGPVKILVPKGKFLLPPIMFSGPCISAKPIVFEVEGTIIAPTNPSLYPNAEWITFADLDSLVLNGNGVFDGQGGVVDPETKASAWGVNDCKTNKNCVPPSSNLRFERVQNSIVTGITSLNSKWFHYHVFMCNNFTATDLHIIAPKDSPNTDGMHLSESTLVNVANTVIETGDDCISIGQGCTNVNIHNVICGPGHGISVGSLGKERTDKSVVGVTVTDCTFINTTNGARIKTWIGKGHGEAKNIIFDNLIMNNVKNPVVIDQSYGSKKKRAPSTSLWKISDTHFRRIRGTTTSSVAVSLQCSSKNPCEGVEVSDIDLTYVGPSKTVALTSSCANAMAKFGGKLTTGACQ</sequence>
<comment type="caution">
    <text evidence="1">The sequence shown here is derived from an EMBL/GenBank/DDBJ whole genome shotgun (WGS) entry which is preliminary data.</text>
</comment>
<organism evidence="1 2">
    <name type="scientific">Bauhinia variegata</name>
    <name type="common">Purple orchid tree</name>
    <name type="synonym">Phanera variegata</name>
    <dbReference type="NCBI Taxonomy" id="167791"/>
    <lineage>
        <taxon>Eukaryota</taxon>
        <taxon>Viridiplantae</taxon>
        <taxon>Streptophyta</taxon>
        <taxon>Embryophyta</taxon>
        <taxon>Tracheophyta</taxon>
        <taxon>Spermatophyta</taxon>
        <taxon>Magnoliopsida</taxon>
        <taxon>eudicotyledons</taxon>
        <taxon>Gunneridae</taxon>
        <taxon>Pentapetalae</taxon>
        <taxon>rosids</taxon>
        <taxon>fabids</taxon>
        <taxon>Fabales</taxon>
        <taxon>Fabaceae</taxon>
        <taxon>Cercidoideae</taxon>
        <taxon>Cercideae</taxon>
        <taxon>Bauhiniinae</taxon>
        <taxon>Bauhinia</taxon>
    </lineage>
</organism>
<reference evidence="1 2" key="1">
    <citation type="journal article" date="2022" name="DNA Res.">
        <title>Chromosomal-level genome assembly of the orchid tree Bauhinia variegata (Leguminosae; Cercidoideae) supports the allotetraploid origin hypothesis of Bauhinia.</title>
        <authorList>
            <person name="Zhong Y."/>
            <person name="Chen Y."/>
            <person name="Zheng D."/>
            <person name="Pang J."/>
            <person name="Liu Y."/>
            <person name="Luo S."/>
            <person name="Meng S."/>
            <person name="Qian L."/>
            <person name="Wei D."/>
            <person name="Dai S."/>
            <person name="Zhou R."/>
        </authorList>
    </citation>
    <scope>NUCLEOTIDE SEQUENCE [LARGE SCALE GENOMIC DNA]</scope>
    <source>
        <strain evidence="1">BV-YZ2020</strain>
    </source>
</reference>
<evidence type="ECO:0000313" key="2">
    <source>
        <dbReference type="Proteomes" id="UP000828941"/>
    </source>
</evidence>
<dbReference type="EMBL" id="CM039439">
    <property type="protein sequence ID" value="KAI4296515.1"/>
    <property type="molecule type" value="Genomic_DNA"/>
</dbReference>
<evidence type="ECO:0000313" key="1">
    <source>
        <dbReference type="EMBL" id="KAI4296515.1"/>
    </source>
</evidence>
<protein>
    <submittedName>
        <fullName evidence="1">Uncharacterized protein</fullName>
    </submittedName>
</protein>
<keyword evidence="2" id="KW-1185">Reference proteome</keyword>
<proteinExistence type="predicted"/>